<sequence>MDPSRVLVVDDDDTVREVLRRYLTRDGHDVLEAADGPTGLRLVRSHHPDLIVLDLMLPGMDGLQVCREVRRTSTVPVIMLTALGQESDRVVGLEFGADDYVVKPFSPRELALRVSRVLQRSRGPAAPAAPGSAEVTSADGELSANALSRTARRGGDELALTSREFDLLHFLLAHPGQVFSRTELMEQVWGWSFGDQSTVTVHVRRLREKVEPDPTKPTRIVTVWGVGYRLDGDLRPADPG</sequence>
<dbReference type="AlphaFoldDB" id="C8XCN5"/>
<dbReference type="GO" id="GO:0000156">
    <property type="term" value="F:phosphorelay response regulator activity"/>
    <property type="evidence" value="ECO:0007669"/>
    <property type="project" value="TreeGrafter"/>
</dbReference>
<dbReference type="FunFam" id="1.10.10.10:FF:000018">
    <property type="entry name" value="DNA-binding response regulator ResD"/>
    <property type="match status" value="1"/>
</dbReference>
<dbReference type="RefSeq" id="WP_015746514.1">
    <property type="nucleotide sequence ID" value="NC_013235.1"/>
</dbReference>
<dbReference type="InParanoid" id="C8XCN5"/>
<dbReference type="PROSITE" id="PS51755">
    <property type="entry name" value="OMPR_PHOB"/>
    <property type="match status" value="1"/>
</dbReference>
<dbReference type="PANTHER" id="PTHR48111:SF4">
    <property type="entry name" value="DNA-BINDING DUAL TRANSCRIPTIONAL REGULATOR OMPR"/>
    <property type="match status" value="1"/>
</dbReference>
<keyword evidence="4 7" id="KW-0238">DNA-binding</keyword>
<reference evidence="12" key="1">
    <citation type="submission" date="2009-09" db="EMBL/GenBank/DDBJ databases">
        <title>The complete genome of Nakamurella multipartita DSM 44233.</title>
        <authorList>
            <consortium name="US DOE Joint Genome Institute (JGI-PGF)"/>
            <person name="Lucas S."/>
            <person name="Copeland A."/>
            <person name="Lapidus A."/>
            <person name="Glavina del Rio T."/>
            <person name="Dalin E."/>
            <person name="Tice H."/>
            <person name="Bruce D."/>
            <person name="Goodwin L."/>
            <person name="Pitluck S."/>
            <person name="Kyrpides N."/>
            <person name="Mavromatis K."/>
            <person name="Ivanova N."/>
            <person name="Ovchinnikova G."/>
            <person name="Sims D."/>
            <person name="Meincke L."/>
            <person name="Brettin T."/>
            <person name="Detter J.C."/>
            <person name="Han C."/>
            <person name="Larimer F."/>
            <person name="Land M."/>
            <person name="Hauser L."/>
            <person name="Markowitz V."/>
            <person name="Cheng J.-F."/>
            <person name="Hugenholtz P."/>
            <person name="Woyke T."/>
            <person name="Wu D."/>
            <person name="Klenk H.-P."/>
            <person name="Eisen J.A."/>
        </authorList>
    </citation>
    <scope>NUCLEOTIDE SEQUENCE [LARGE SCALE GENOMIC DNA]</scope>
    <source>
        <strain evidence="12">ATCC 700099 / DSM 44233 / CIP 104796 / JCM 9543 / NBRC 105858 / Y-104</strain>
    </source>
</reference>
<evidence type="ECO:0000256" key="4">
    <source>
        <dbReference type="ARBA" id="ARBA00023125"/>
    </source>
</evidence>
<dbReference type="GO" id="GO:0000976">
    <property type="term" value="F:transcription cis-regulatory region binding"/>
    <property type="evidence" value="ECO:0007669"/>
    <property type="project" value="TreeGrafter"/>
</dbReference>
<dbReference type="EMBL" id="CP001737">
    <property type="protein sequence ID" value="ACV77600.1"/>
    <property type="molecule type" value="Genomic_DNA"/>
</dbReference>
<keyword evidence="12" id="KW-1185">Reference proteome</keyword>
<dbReference type="InterPro" id="IPR001867">
    <property type="entry name" value="OmpR/PhoB-type_DNA-bd"/>
</dbReference>
<evidence type="ECO:0000256" key="8">
    <source>
        <dbReference type="SAM" id="MobiDB-lite"/>
    </source>
</evidence>
<dbReference type="Gene3D" id="6.10.250.690">
    <property type="match status" value="1"/>
</dbReference>
<evidence type="ECO:0000259" key="10">
    <source>
        <dbReference type="PROSITE" id="PS51755"/>
    </source>
</evidence>
<dbReference type="SUPFAM" id="SSF52172">
    <property type="entry name" value="CheY-like"/>
    <property type="match status" value="1"/>
</dbReference>
<evidence type="ECO:0000256" key="5">
    <source>
        <dbReference type="ARBA" id="ARBA00023163"/>
    </source>
</evidence>
<feature type="domain" description="OmpR/PhoB-type" evidence="10">
    <location>
        <begin position="133"/>
        <end position="232"/>
    </location>
</feature>
<evidence type="ECO:0000256" key="6">
    <source>
        <dbReference type="PROSITE-ProRule" id="PRU00169"/>
    </source>
</evidence>
<proteinExistence type="predicted"/>
<dbReference type="Pfam" id="PF00486">
    <property type="entry name" value="Trans_reg_C"/>
    <property type="match status" value="1"/>
</dbReference>
<keyword evidence="5" id="KW-0804">Transcription</keyword>
<dbReference type="CDD" id="cd17574">
    <property type="entry name" value="REC_OmpR"/>
    <property type="match status" value="1"/>
</dbReference>
<feature type="modified residue" description="4-aspartylphosphate" evidence="6">
    <location>
        <position position="54"/>
    </location>
</feature>
<keyword evidence="3" id="KW-0805">Transcription regulation</keyword>
<feature type="domain" description="Response regulatory" evidence="9">
    <location>
        <begin position="5"/>
        <end position="118"/>
    </location>
</feature>
<feature type="compositionally biased region" description="Low complexity" evidence="8">
    <location>
        <begin position="121"/>
        <end position="133"/>
    </location>
</feature>
<dbReference type="KEGG" id="nml:Namu_1193"/>
<evidence type="ECO:0000313" key="12">
    <source>
        <dbReference type="Proteomes" id="UP000002218"/>
    </source>
</evidence>
<dbReference type="HOGENOM" id="CLU_000445_30_4_11"/>
<dbReference type="CDD" id="cd00383">
    <property type="entry name" value="trans_reg_C"/>
    <property type="match status" value="1"/>
</dbReference>
<dbReference type="InterPro" id="IPR011006">
    <property type="entry name" value="CheY-like_superfamily"/>
</dbReference>
<dbReference type="GO" id="GO:0005829">
    <property type="term" value="C:cytosol"/>
    <property type="evidence" value="ECO:0007669"/>
    <property type="project" value="TreeGrafter"/>
</dbReference>
<evidence type="ECO:0000259" key="9">
    <source>
        <dbReference type="PROSITE" id="PS50110"/>
    </source>
</evidence>
<dbReference type="Proteomes" id="UP000002218">
    <property type="component" value="Chromosome"/>
</dbReference>
<name>C8XCN5_NAKMY</name>
<dbReference type="InterPro" id="IPR001789">
    <property type="entry name" value="Sig_transdc_resp-reg_receiver"/>
</dbReference>
<keyword evidence="2" id="KW-0902">Two-component regulatory system</keyword>
<dbReference type="SMART" id="SM00448">
    <property type="entry name" value="REC"/>
    <property type="match status" value="1"/>
</dbReference>
<dbReference type="STRING" id="479431.Namu_1193"/>
<gene>
    <name evidence="11" type="ordered locus">Namu_1193</name>
</gene>
<feature type="DNA-binding region" description="OmpR/PhoB-type" evidence="7">
    <location>
        <begin position="133"/>
        <end position="232"/>
    </location>
</feature>
<evidence type="ECO:0000256" key="3">
    <source>
        <dbReference type="ARBA" id="ARBA00023015"/>
    </source>
</evidence>
<accession>C8XCN5</accession>
<evidence type="ECO:0000256" key="2">
    <source>
        <dbReference type="ARBA" id="ARBA00023012"/>
    </source>
</evidence>
<feature type="region of interest" description="Disordered" evidence="8">
    <location>
        <begin position="121"/>
        <end position="141"/>
    </location>
</feature>
<evidence type="ECO:0000256" key="1">
    <source>
        <dbReference type="ARBA" id="ARBA00022553"/>
    </source>
</evidence>
<dbReference type="FunFam" id="3.40.50.2300:FF:000001">
    <property type="entry name" value="DNA-binding response regulator PhoB"/>
    <property type="match status" value="1"/>
</dbReference>
<protein>
    <submittedName>
        <fullName evidence="11">Two component transcriptional regulator, winged helix family</fullName>
    </submittedName>
</protein>
<dbReference type="Gene3D" id="3.40.50.2300">
    <property type="match status" value="1"/>
</dbReference>
<organism evidence="11 12">
    <name type="scientific">Nakamurella multipartita (strain ATCC 700099 / DSM 44233 / CIP 104796 / JCM 9543 / NBRC 105858 / Y-104)</name>
    <name type="common">Microsphaera multipartita</name>
    <dbReference type="NCBI Taxonomy" id="479431"/>
    <lineage>
        <taxon>Bacteria</taxon>
        <taxon>Bacillati</taxon>
        <taxon>Actinomycetota</taxon>
        <taxon>Actinomycetes</taxon>
        <taxon>Nakamurellales</taxon>
        <taxon>Nakamurellaceae</taxon>
        <taxon>Nakamurella</taxon>
    </lineage>
</organism>
<dbReference type="Pfam" id="PF00072">
    <property type="entry name" value="Response_reg"/>
    <property type="match status" value="1"/>
</dbReference>
<dbReference type="GO" id="GO:0006355">
    <property type="term" value="P:regulation of DNA-templated transcription"/>
    <property type="evidence" value="ECO:0007669"/>
    <property type="project" value="InterPro"/>
</dbReference>
<dbReference type="Gene3D" id="1.10.10.10">
    <property type="entry name" value="Winged helix-like DNA-binding domain superfamily/Winged helix DNA-binding domain"/>
    <property type="match status" value="1"/>
</dbReference>
<dbReference type="PANTHER" id="PTHR48111">
    <property type="entry name" value="REGULATOR OF RPOS"/>
    <property type="match status" value="1"/>
</dbReference>
<dbReference type="SMART" id="SM00862">
    <property type="entry name" value="Trans_reg_C"/>
    <property type="match status" value="1"/>
</dbReference>
<keyword evidence="1 6" id="KW-0597">Phosphoprotein</keyword>
<dbReference type="eggNOG" id="COG0745">
    <property type="taxonomic scope" value="Bacteria"/>
</dbReference>
<dbReference type="OrthoDB" id="5243815at2"/>
<evidence type="ECO:0000256" key="7">
    <source>
        <dbReference type="PROSITE-ProRule" id="PRU01091"/>
    </source>
</evidence>
<dbReference type="PROSITE" id="PS50110">
    <property type="entry name" value="RESPONSE_REGULATORY"/>
    <property type="match status" value="1"/>
</dbReference>
<dbReference type="GO" id="GO:0032993">
    <property type="term" value="C:protein-DNA complex"/>
    <property type="evidence" value="ECO:0007669"/>
    <property type="project" value="TreeGrafter"/>
</dbReference>
<evidence type="ECO:0000313" key="11">
    <source>
        <dbReference type="EMBL" id="ACV77600.1"/>
    </source>
</evidence>
<dbReference type="InterPro" id="IPR039420">
    <property type="entry name" value="WalR-like"/>
</dbReference>
<dbReference type="InterPro" id="IPR036388">
    <property type="entry name" value="WH-like_DNA-bd_sf"/>
</dbReference>
<reference evidence="11 12" key="2">
    <citation type="journal article" date="2010" name="Stand. Genomic Sci.">
        <title>Complete genome sequence of Nakamurella multipartita type strain (Y-104).</title>
        <authorList>
            <person name="Tice H."/>
            <person name="Mayilraj S."/>
            <person name="Sims D."/>
            <person name="Lapidus A."/>
            <person name="Nolan M."/>
            <person name="Lucas S."/>
            <person name="Glavina Del Rio T."/>
            <person name="Copeland A."/>
            <person name="Cheng J.F."/>
            <person name="Meincke L."/>
            <person name="Bruce D."/>
            <person name="Goodwin L."/>
            <person name="Pitluck S."/>
            <person name="Ivanova N."/>
            <person name="Mavromatis K."/>
            <person name="Ovchinnikova G."/>
            <person name="Pati A."/>
            <person name="Chen A."/>
            <person name="Palaniappan K."/>
            <person name="Land M."/>
            <person name="Hauser L."/>
            <person name="Chang Y.J."/>
            <person name="Jeffries C.D."/>
            <person name="Detter J.C."/>
            <person name="Brettin T."/>
            <person name="Rohde M."/>
            <person name="Goker M."/>
            <person name="Bristow J."/>
            <person name="Eisen J.A."/>
            <person name="Markowitz V."/>
            <person name="Hugenholtz P."/>
            <person name="Kyrpides N.C."/>
            <person name="Klenk H.P."/>
            <person name="Chen F."/>
        </authorList>
    </citation>
    <scope>NUCLEOTIDE SEQUENCE [LARGE SCALE GENOMIC DNA]</scope>
    <source>
        <strain evidence="12">ATCC 700099 / DSM 44233 / CIP 104796 / JCM 9543 / NBRC 105858 / Y-104</strain>
    </source>
</reference>